<dbReference type="EMBL" id="UOGE01000068">
    <property type="protein sequence ID" value="VAX21741.1"/>
    <property type="molecule type" value="Genomic_DNA"/>
</dbReference>
<feature type="domain" description="FlgO" evidence="1">
    <location>
        <begin position="10"/>
        <end position="124"/>
    </location>
</feature>
<protein>
    <recommendedName>
        <fullName evidence="1">FlgO domain-containing protein</fullName>
    </recommendedName>
</protein>
<gene>
    <name evidence="2" type="ORF">MNBD_NITROSPINAE02-818</name>
</gene>
<accession>A0A3B1C527</accession>
<sequence length="158" mass="17839">MEISARVREFDLDNKTIGITTFVELDNLENSSSFGRYISERLASELYKLGFHIRELRQRVDVETSRTRGEFALTRDGNLLMKKFQVDALLAGSYTRVGKKLVASARLVNRDTSHIVSVGAMTINLRKHREVLALLNRNAGGPPPVVKVYETKEGMDNK</sequence>
<name>A0A3B1C527_9ZZZZ</name>
<dbReference type="InterPro" id="IPR041215">
    <property type="entry name" value="FlgO_dom"/>
</dbReference>
<reference evidence="2" key="1">
    <citation type="submission" date="2018-06" db="EMBL/GenBank/DDBJ databases">
        <authorList>
            <person name="Zhirakovskaya E."/>
        </authorList>
    </citation>
    <scope>NUCLEOTIDE SEQUENCE</scope>
</reference>
<evidence type="ECO:0000313" key="2">
    <source>
        <dbReference type="EMBL" id="VAX21741.1"/>
    </source>
</evidence>
<dbReference type="AlphaFoldDB" id="A0A3B1C527"/>
<proteinExistence type="predicted"/>
<organism evidence="2">
    <name type="scientific">hydrothermal vent metagenome</name>
    <dbReference type="NCBI Taxonomy" id="652676"/>
    <lineage>
        <taxon>unclassified sequences</taxon>
        <taxon>metagenomes</taxon>
        <taxon>ecological metagenomes</taxon>
    </lineage>
</organism>
<dbReference type="Pfam" id="PF17680">
    <property type="entry name" value="FlgO"/>
    <property type="match status" value="1"/>
</dbReference>
<evidence type="ECO:0000259" key="1">
    <source>
        <dbReference type="Pfam" id="PF17680"/>
    </source>
</evidence>